<feature type="compositionally biased region" description="Polar residues" evidence="1">
    <location>
        <begin position="1"/>
        <end position="21"/>
    </location>
</feature>
<dbReference type="RefSeq" id="WP_160547890.1">
    <property type="nucleotide sequence ID" value="NZ_JBHLUU010000087.1"/>
</dbReference>
<name>A0ABV6KRX9_9BACI</name>
<evidence type="ECO:0000313" key="3">
    <source>
        <dbReference type="Proteomes" id="UP001589738"/>
    </source>
</evidence>
<sequence length="61" mass="6764">MSDWNEQAAPNNNLSPKTIRTSKLVGQKSLNTHEFSEELADGGERDDLINKQLKSHQPGMG</sequence>
<proteinExistence type="predicted"/>
<accession>A0ABV6KRX9</accession>
<feature type="region of interest" description="Disordered" evidence="1">
    <location>
        <begin position="1"/>
        <end position="30"/>
    </location>
</feature>
<evidence type="ECO:0000256" key="1">
    <source>
        <dbReference type="SAM" id="MobiDB-lite"/>
    </source>
</evidence>
<dbReference type="EMBL" id="JBHLUU010000087">
    <property type="protein sequence ID" value="MFC0476073.1"/>
    <property type="molecule type" value="Genomic_DNA"/>
</dbReference>
<evidence type="ECO:0000313" key="2">
    <source>
        <dbReference type="EMBL" id="MFC0476073.1"/>
    </source>
</evidence>
<keyword evidence="3" id="KW-1185">Reference proteome</keyword>
<dbReference type="Proteomes" id="UP001589738">
    <property type="component" value="Unassembled WGS sequence"/>
</dbReference>
<protein>
    <submittedName>
        <fullName evidence="2">Uncharacterized protein</fullName>
    </submittedName>
</protein>
<organism evidence="2 3">
    <name type="scientific">Robertmurraya beringensis</name>
    <dbReference type="NCBI Taxonomy" id="641660"/>
    <lineage>
        <taxon>Bacteria</taxon>
        <taxon>Bacillati</taxon>
        <taxon>Bacillota</taxon>
        <taxon>Bacilli</taxon>
        <taxon>Bacillales</taxon>
        <taxon>Bacillaceae</taxon>
        <taxon>Robertmurraya</taxon>
    </lineage>
</organism>
<comment type="caution">
    <text evidence="2">The sequence shown here is derived from an EMBL/GenBank/DDBJ whole genome shotgun (WGS) entry which is preliminary data.</text>
</comment>
<reference evidence="2 3" key="1">
    <citation type="submission" date="2024-09" db="EMBL/GenBank/DDBJ databases">
        <authorList>
            <person name="Sun Q."/>
            <person name="Mori K."/>
        </authorList>
    </citation>
    <scope>NUCLEOTIDE SEQUENCE [LARGE SCALE GENOMIC DNA]</scope>
    <source>
        <strain evidence="2 3">CGMCC 1.9126</strain>
    </source>
</reference>
<gene>
    <name evidence="2" type="ORF">ACFFHF_12590</name>
</gene>